<sequence>MPRQVPGSTSASSRFAESRVWSRYHPRMTANRSAAALSGLARVMAHCGGSPMQAIQYINGAIASAPEDPEPYAILADLWKEQRAAVAGLLKGADSPGAILVHSYISFLENDMDDAAMAIGGVTGARPTVAWADAPWFSDARFLDAVSADALAEAVMRTMDFGHDLDTEDMRKRLRPWFRAIDVVCAREPLPEAMAKMAIFLRASGRTDASFALCDRADAVEPIMLTETVRAGTWRRLGDSDKAAAAFQRALVLDPANWSLYLDLADIRAGQGDFASAVQLVEQGLEHEPTEPTLRAAGAAYRTRITGSPDGLRELIALAPQLPNGSYRGLLIDLACGNAALPAELVAEARRLKSR</sequence>
<dbReference type="InterPro" id="IPR019734">
    <property type="entry name" value="TPR_rpt"/>
</dbReference>
<organism evidence="2 3">
    <name type="scientific">Actinospica robiniae DSM 44927</name>
    <dbReference type="NCBI Taxonomy" id="479430"/>
    <lineage>
        <taxon>Bacteria</taxon>
        <taxon>Bacillati</taxon>
        <taxon>Actinomycetota</taxon>
        <taxon>Actinomycetes</taxon>
        <taxon>Catenulisporales</taxon>
        <taxon>Actinospicaceae</taxon>
        <taxon>Actinospica</taxon>
    </lineage>
</organism>
<feature type="repeat" description="TPR" evidence="1">
    <location>
        <begin position="224"/>
        <end position="257"/>
    </location>
</feature>
<name>W9DWA2_9ACTN</name>
<dbReference type="SUPFAM" id="SSF48452">
    <property type="entry name" value="TPR-like"/>
    <property type="match status" value="1"/>
</dbReference>
<comment type="caution">
    <text evidence="2">The sequence shown here is derived from an EMBL/GenBank/DDBJ whole genome shotgun (WGS) entry which is preliminary data.</text>
</comment>
<dbReference type="PROSITE" id="PS50005">
    <property type="entry name" value="TPR"/>
    <property type="match status" value="1"/>
</dbReference>
<dbReference type="InterPro" id="IPR011990">
    <property type="entry name" value="TPR-like_helical_dom_sf"/>
</dbReference>
<proteinExistence type="predicted"/>
<dbReference type="EMBL" id="AZAN01000001">
    <property type="protein sequence ID" value="ETA71099.1"/>
    <property type="molecule type" value="Genomic_DNA"/>
</dbReference>
<evidence type="ECO:0000313" key="2">
    <source>
        <dbReference type="EMBL" id="ETA71099.1"/>
    </source>
</evidence>
<dbReference type="Pfam" id="PF14559">
    <property type="entry name" value="TPR_19"/>
    <property type="match status" value="1"/>
</dbReference>
<keyword evidence="3" id="KW-1185">Reference proteome</keyword>
<reference evidence="2 3" key="1">
    <citation type="submission" date="2013-08" db="EMBL/GenBank/DDBJ databases">
        <authorList>
            <consortium name="DOE Joint Genome Institute"/>
            <person name="Eisen J."/>
            <person name="Huntemann M."/>
            <person name="Han J."/>
            <person name="Chen A."/>
            <person name="Kyrpides N."/>
            <person name="Mavromatis K."/>
            <person name="Markowitz V."/>
            <person name="Palaniappan K."/>
            <person name="Ivanova N."/>
            <person name="Schaumberg A."/>
            <person name="Pati A."/>
            <person name="Liolios K."/>
            <person name="Nordberg H.P."/>
            <person name="Cantor M.N."/>
            <person name="Hua S.X."/>
            <person name="Woyke T."/>
        </authorList>
    </citation>
    <scope>NUCLEOTIDE SEQUENCE [LARGE SCALE GENOMIC DNA]</scope>
    <source>
        <strain evidence="2 3">DSM 44927</strain>
    </source>
</reference>
<evidence type="ECO:0000256" key="1">
    <source>
        <dbReference type="PROSITE-ProRule" id="PRU00339"/>
    </source>
</evidence>
<accession>W9DWA2</accession>
<protein>
    <submittedName>
        <fullName evidence="2">Uncharacterized protein</fullName>
    </submittedName>
</protein>
<dbReference type="PATRIC" id="fig|479430.3.peg.128"/>
<keyword evidence="1" id="KW-0802">TPR repeat</keyword>
<dbReference type="SMART" id="SM00028">
    <property type="entry name" value="TPR"/>
    <property type="match status" value="2"/>
</dbReference>
<dbReference type="Gene3D" id="1.25.40.10">
    <property type="entry name" value="Tetratricopeptide repeat domain"/>
    <property type="match status" value="1"/>
</dbReference>
<dbReference type="HOGENOM" id="CLU_073850_0_0_11"/>
<dbReference type="Proteomes" id="UP000019485">
    <property type="component" value="Unassembled WGS sequence"/>
</dbReference>
<dbReference type="AlphaFoldDB" id="W9DWA2"/>
<evidence type="ECO:0000313" key="3">
    <source>
        <dbReference type="Proteomes" id="UP000019485"/>
    </source>
</evidence>
<gene>
    <name evidence="2" type="ORF">ActroDRAFT_0121</name>
</gene>